<evidence type="ECO:0000313" key="2">
    <source>
        <dbReference type="Proteomes" id="UP000594014"/>
    </source>
</evidence>
<name>A0ACD1ABA1_9FIRM</name>
<sequence>MKISKGTVIRTMCLGIALINQMLTITGHSPLPIDDETVNLVVTTTATIVTSLAAWWKNNSFTSAAIQADEMLQQIKQS</sequence>
<gene>
    <name evidence="1" type="ORF">FRZ06_09990</name>
</gene>
<evidence type="ECO:0000313" key="1">
    <source>
        <dbReference type="EMBL" id="QOX63657.1"/>
    </source>
</evidence>
<organism evidence="1 2">
    <name type="scientific">Anoxybacterium hadale</name>
    <dbReference type="NCBI Taxonomy" id="3408580"/>
    <lineage>
        <taxon>Bacteria</taxon>
        <taxon>Bacillati</taxon>
        <taxon>Bacillota</taxon>
        <taxon>Clostridia</taxon>
        <taxon>Peptostreptococcales</taxon>
        <taxon>Anaerovoracaceae</taxon>
        <taxon>Anoxybacterium</taxon>
    </lineage>
</organism>
<dbReference type="EMBL" id="CP042469">
    <property type="protein sequence ID" value="QOX63657.1"/>
    <property type="molecule type" value="Genomic_DNA"/>
</dbReference>
<keyword evidence="2" id="KW-1185">Reference proteome</keyword>
<proteinExistence type="predicted"/>
<reference evidence="1" key="1">
    <citation type="submission" date="2019-08" db="EMBL/GenBank/DDBJ databases">
        <title>Genome sequence of Clostridiales bacterium MT110.</title>
        <authorList>
            <person name="Cao J."/>
        </authorList>
    </citation>
    <scope>NUCLEOTIDE SEQUENCE</scope>
    <source>
        <strain evidence="1">MT110</strain>
    </source>
</reference>
<accession>A0ACD1ABA1</accession>
<dbReference type="Proteomes" id="UP000594014">
    <property type="component" value="Chromosome"/>
</dbReference>
<protein>
    <submittedName>
        <fullName evidence="1">Phage holin</fullName>
    </submittedName>
</protein>